<dbReference type="InterPro" id="IPR036397">
    <property type="entry name" value="RNaseH_sf"/>
</dbReference>
<dbReference type="Pfam" id="PF01351">
    <property type="entry name" value="RNase_HII"/>
    <property type="match status" value="1"/>
</dbReference>
<keyword evidence="8 14" id="KW-0963">Cytoplasm</keyword>
<evidence type="ECO:0000256" key="9">
    <source>
        <dbReference type="ARBA" id="ARBA00022722"/>
    </source>
</evidence>
<dbReference type="NCBIfam" id="NF000596">
    <property type="entry name" value="PRK00015.1-4"/>
    <property type="match status" value="1"/>
</dbReference>
<reference evidence="18" key="1">
    <citation type="journal article" date="2022" name="Front. Microbiol.">
        <title>Genome-based taxonomic rearrangement of Oceanobacter-related bacteria including the description of Thalassolituus hydrocarbonoclasticus sp. nov. and Thalassolituus pacificus sp. nov. and emended description of the genus Thalassolituus.</title>
        <authorList>
            <person name="Dong C."/>
            <person name="Wei L."/>
            <person name="Wang J."/>
            <person name="Lai Q."/>
            <person name="Huang Z."/>
            <person name="Shao Z."/>
        </authorList>
    </citation>
    <scope>NUCLEOTIDE SEQUENCE</scope>
    <source>
        <strain evidence="18">59MF3M-4</strain>
    </source>
</reference>
<evidence type="ECO:0000313" key="18">
    <source>
        <dbReference type="EMBL" id="MCT7358346.1"/>
    </source>
</evidence>
<comment type="cofactor">
    <cofactor evidence="14 15">
        <name>Mn(2+)</name>
        <dbReference type="ChEBI" id="CHEBI:29035"/>
    </cofactor>
    <cofactor evidence="14 15">
        <name>Mg(2+)</name>
        <dbReference type="ChEBI" id="CHEBI:18420"/>
    </cofactor>
    <text evidence="14 15">Manganese or magnesium. Binds 1 divalent metal ion per monomer in the absence of substrate. May bind a second metal ion after substrate binding.</text>
</comment>
<dbReference type="AlphaFoldDB" id="A0A9X2WDU9"/>
<evidence type="ECO:0000256" key="14">
    <source>
        <dbReference type="HAMAP-Rule" id="MF_00052"/>
    </source>
</evidence>
<evidence type="ECO:0000256" key="4">
    <source>
        <dbReference type="ARBA" id="ARBA00004496"/>
    </source>
</evidence>
<dbReference type="NCBIfam" id="NF000595">
    <property type="entry name" value="PRK00015.1-3"/>
    <property type="match status" value="1"/>
</dbReference>
<keyword evidence="9 14" id="KW-0540">Nuclease</keyword>
<dbReference type="InterPro" id="IPR012337">
    <property type="entry name" value="RNaseH-like_sf"/>
</dbReference>
<protein>
    <recommendedName>
        <fullName evidence="7 14">Ribonuclease HII</fullName>
        <shortName evidence="14">RNase HII</shortName>
        <ecNumber evidence="6 14">3.1.26.4</ecNumber>
    </recommendedName>
</protein>
<sequence>MTDTATDYQTEIEASLCQQGIPYCGVDEAGAGPLCGDVMAAAVILDPENPIEGLNDSKKLTEKKREKLFDEIREKALDYCIARATVEEIDQLNILNARMLAMSRAIDGLKLPCQHALVDGNKAPQTTLDVTTIIKGDSLVTAISAASVLAKVQRDREMLELDKQYPGYGFAKHKGYGTAAHMEALQALGPCEIHRRSYAPVKALLKD</sequence>
<dbReference type="Gene3D" id="3.30.420.10">
    <property type="entry name" value="Ribonuclease H-like superfamily/Ribonuclease H"/>
    <property type="match status" value="1"/>
</dbReference>
<evidence type="ECO:0000256" key="6">
    <source>
        <dbReference type="ARBA" id="ARBA00012180"/>
    </source>
</evidence>
<dbReference type="SUPFAM" id="SSF53098">
    <property type="entry name" value="Ribonuclease H-like"/>
    <property type="match status" value="1"/>
</dbReference>
<reference evidence="18" key="2">
    <citation type="submission" date="2022-08" db="EMBL/GenBank/DDBJ databases">
        <authorList>
            <person name="Dong C."/>
        </authorList>
    </citation>
    <scope>NUCLEOTIDE SEQUENCE</scope>
    <source>
        <strain evidence="18">59MF3M-4</strain>
    </source>
</reference>
<evidence type="ECO:0000256" key="5">
    <source>
        <dbReference type="ARBA" id="ARBA00007383"/>
    </source>
</evidence>
<evidence type="ECO:0000256" key="15">
    <source>
        <dbReference type="PROSITE-ProRule" id="PRU01319"/>
    </source>
</evidence>
<feature type="binding site" evidence="14 15">
    <location>
        <position position="27"/>
    </location>
    <ligand>
        <name>a divalent metal cation</name>
        <dbReference type="ChEBI" id="CHEBI:60240"/>
    </ligand>
</feature>
<comment type="cofactor">
    <cofactor evidence="2">
        <name>Mg(2+)</name>
        <dbReference type="ChEBI" id="CHEBI:18420"/>
    </cofactor>
</comment>
<dbReference type="InterPro" id="IPR022898">
    <property type="entry name" value="RNase_HII"/>
</dbReference>
<keyword evidence="11 14" id="KW-0255">Endonuclease</keyword>
<dbReference type="EC" id="3.1.26.4" evidence="6 14"/>
<evidence type="ECO:0000256" key="12">
    <source>
        <dbReference type="ARBA" id="ARBA00022801"/>
    </source>
</evidence>
<dbReference type="GO" id="GO:0004523">
    <property type="term" value="F:RNA-DNA hybrid ribonuclease activity"/>
    <property type="evidence" value="ECO:0007669"/>
    <property type="project" value="UniProtKB-UniRule"/>
</dbReference>
<dbReference type="NCBIfam" id="NF000594">
    <property type="entry name" value="PRK00015.1-1"/>
    <property type="match status" value="1"/>
</dbReference>
<feature type="binding site" evidence="14 15">
    <location>
        <position position="119"/>
    </location>
    <ligand>
        <name>a divalent metal cation</name>
        <dbReference type="ChEBI" id="CHEBI:60240"/>
    </ligand>
</feature>
<proteinExistence type="inferred from homology"/>
<dbReference type="GO" id="GO:0032299">
    <property type="term" value="C:ribonuclease H2 complex"/>
    <property type="evidence" value="ECO:0007669"/>
    <property type="project" value="TreeGrafter"/>
</dbReference>
<gene>
    <name evidence="14 18" type="primary">rnhB</name>
    <name evidence="18" type="ORF">NYR02_04840</name>
</gene>
<dbReference type="PANTHER" id="PTHR10954">
    <property type="entry name" value="RIBONUCLEASE H2 SUBUNIT A"/>
    <property type="match status" value="1"/>
</dbReference>
<accession>A0A9X2WDU9</accession>
<keyword evidence="13 14" id="KW-0464">Manganese</keyword>
<evidence type="ECO:0000256" key="2">
    <source>
        <dbReference type="ARBA" id="ARBA00001946"/>
    </source>
</evidence>
<comment type="function">
    <text evidence="3 14 16">Endonuclease that specifically degrades the RNA of RNA-DNA hybrids.</text>
</comment>
<dbReference type="GO" id="GO:0030145">
    <property type="term" value="F:manganese ion binding"/>
    <property type="evidence" value="ECO:0007669"/>
    <property type="project" value="UniProtKB-UniRule"/>
</dbReference>
<feature type="domain" description="RNase H type-2" evidence="17">
    <location>
        <begin position="21"/>
        <end position="207"/>
    </location>
</feature>
<dbReference type="EMBL" id="JAOANI010000014">
    <property type="protein sequence ID" value="MCT7358346.1"/>
    <property type="molecule type" value="Genomic_DNA"/>
</dbReference>
<comment type="caution">
    <text evidence="18">The sequence shown here is derived from an EMBL/GenBank/DDBJ whole genome shotgun (WGS) entry which is preliminary data.</text>
</comment>
<evidence type="ECO:0000313" key="19">
    <source>
        <dbReference type="Proteomes" id="UP001147830"/>
    </source>
</evidence>
<evidence type="ECO:0000256" key="10">
    <source>
        <dbReference type="ARBA" id="ARBA00022723"/>
    </source>
</evidence>
<keyword evidence="19" id="KW-1185">Reference proteome</keyword>
<dbReference type="GO" id="GO:0043137">
    <property type="term" value="P:DNA replication, removal of RNA primer"/>
    <property type="evidence" value="ECO:0007669"/>
    <property type="project" value="TreeGrafter"/>
</dbReference>
<evidence type="ECO:0000256" key="16">
    <source>
        <dbReference type="RuleBase" id="RU003515"/>
    </source>
</evidence>
<comment type="similarity">
    <text evidence="5 14 16">Belongs to the RNase HII family.</text>
</comment>
<dbReference type="GO" id="GO:0005737">
    <property type="term" value="C:cytoplasm"/>
    <property type="evidence" value="ECO:0007669"/>
    <property type="project" value="UniProtKB-SubCell"/>
</dbReference>
<dbReference type="FunFam" id="3.30.420.10:FF:000006">
    <property type="entry name" value="Ribonuclease HII"/>
    <property type="match status" value="1"/>
</dbReference>
<evidence type="ECO:0000256" key="3">
    <source>
        <dbReference type="ARBA" id="ARBA00004065"/>
    </source>
</evidence>
<keyword evidence="12 14" id="KW-0378">Hydrolase</keyword>
<dbReference type="GO" id="GO:0003723">
    <property type="term" value="F:RNA binding"/>
    <property type="evidence" value="ECO:0007669"/>
    <property type="project" value="UniProtKB-UniRule"/>
</dbReference>
<evidence type="ECO:0000256" key="13">
    <source>
        <dbReference type="ARBA" id="ARBA00023211"/>
    </source>
</evidence>
<comment type="catalytic activity">
    <reaction evidence="1 14 15 16">
        <text>Endonucleolytic cleavage to 5'-phosphomonoester.</text>
        <dbReference type="EC" id="3.1.26.4"/>
    </reaction>
</comment>
<dbReference type="RefSeq" id="WP_260975269.1">
    <property type="nucleotide sequence ID" value="NZ_JAOANI010000014.1"/>
</dbReference>
<comment type="subcellular location">
    <subcellularLocation>
        <location evidence="4 14">Cytoplasm</location>
    </subcellularLocation>
</comment>
<dbReference type="PROSITE" id="PS51975">
    <property type="entry name" value="RNASE_H_2"/>
    <property type="match status" value="1"/>
</dbReference>
<evidence type="ECO:0000256" key="7">
    <source>
        <dbReference type="ARBA" id="ARBA00019179"/>
    </source>
</evidence>
<dbReference type="GO" id="GO:0006298">
    <property type="term" value="P:mismatch repair"/>
    <property type="evidence" value="ECO:0007669"/>
    <property type="project" value="TreeGrafter"/>
</dbReference>
<evidence type="ECO:0000256" key="8">
    <source>
        <dbReference type="ARBA" id="ARBA00022490"/>
    </source>
</evidence>
<dbReference type="PANTHER" id="PTHR10954:SF18">
    <property type="entry name" value="RIBONUCLEASE HII"/>
    <property type="match status" value="1"/>
</dbReference>
<dbReference type="InterPro" id="IPR001352">
    <property type="entry name" value="RNase_HII/HIII"/>
</dbReference>
<organism evidence="18 19">
    <name type="scientific">Thalassolituus pacificus</name>
    <dbReference type="NCBI Taxonomy" id="2975440"/>
    <lineage>
        <taxon>Bacteria</taxon>
        <taxon>Pseudomonadati</taxon>
        <taxon>Pseudomonadota</taxon>
        <taxon>Gammaproteobacteria</taxon>
        <taxon>Oceanospirillales</taxon>
        <taxon>Oceanospirillaceae</taxon>
        <taxon>Thalassolituus</taxon>
    </lineage>
</organism>
<dbReference type="HAMAP" id="MF_00052_B">
    <property type="entry name" value="RNase_HII_B"/>
    <property type="match status" value="1"/>
</dbReference>
<evidence type="ECO:0000256" key="11">
    <source>
        <dbReference type="ARBA" id="ARBA00022759"/>
    </source>
</evidence>
<feature type="binding site" evidence="14 15">
    <location>
        <position position="28"/>
    </location>
    <ligand>
        <name>a divalent metal cation</name>
        <dbReference type="ChEBI" id="CHEBI:60240"/>
    </ligand>
</feature>
<keyword evidence="10 14" id="KW-0479">Metal-binding</keyword>
<evidence type="ECO:0000256" key="1">
    <source>
        <dbReference type="ARBA" id="ARBA00000077"/>
    </source>
</evidence>
<dbReference type="CDD" id="cd07182">
    <property type="entry name" value="RNase_HII_bacteria_HII_like"/>
    <property type="match status" value="1"/>
</dbReference>
<dbReference type="InterPro" id="IPR024567">
    <property type="entry name" value="RNase_HII/HIII_dom"/>
</dbReference>
<evidence type="ECO:0000259" key="17">
    <source>
        <dbReference type="PROSITE" id="PS51975"/>
    </source>
</evidence>
<name>A0A9X2WDU9_9GAMM</name>
<dbReference type="Proteomes" id="UP001147830">
    <property type="component" value="Unassembled WGS sequence"/>
</dbReference>